<feature type="transmembrane region" description="Helical" evidence="7">
    <location>
        <begin position="149"/>
        <end position="172"/>
    </location>
</feature>
<comment type="subcellular location">
    <subcellularLocation>
        <location evidence="1">Membrane</location>
        <topology evidence="1">Multi-pass membrane protein</topology>
    </subcellularLocation>
</comment>
<feature type="transmembrane region" description="Helical" evidence="7">
    <location>
        <begin position="215"/>
        <end position="237"/>
    </location>
</feature>
<keyword evidence="5" id="KW-0406">Ion transport</keyword>
<feature type="domain" description="Cation/H+ exchanger transmembrane" evidence="8">
    <location>
        <begin position="31"/>
        <end position="411"/>
    </location>
</feature>
<dbReference type="Pfam" id="PF00999">
    <property type="entry name" value="Na_H_Exchanger"/>
    <property type="match status" value="1"/>
</dbReference>
<name>A0A919PY62_9ACTN</name>
<feature type="transmembrane region" description="Helical" evidence="7">
    <location>
        <begin position="367"/>
        <end position="386"/>
    </location>
</feature>
<evidence type="ECO:0000259" key="8">
    <source>
        <dbReference type="Pfam" id="PF00999"/>
    </source>
</evidence>
<feature type="transmembrane region" description="Helical" evidence="7">
    <location>
        <begin position="42"/>
        <end position="66"/>
    </location>
</feature>
<evidence type="ECO:0000256" key="7">
    <source>
        <dbReference type="SAM" id="Phobius"/>
    </source>
</evidence>
<keyword evidence="6 7" id="KW-0472">Membrane</keyword>
<feature type="transmembrane region" description="Helical" evidence="7">
    <location>
        <begin position="115"/>
        <end position="137"/>
    </location>
</feature>
<dbReference type="AlphaFoldDB" id="A0A919PY62"/>
<feature type="transmembrane region" description="Helical" evidence="7">
    <location>
        <begin position="296"/>
        <end position="315"/>
    </location>
</feature>
<gene>
    <name evidence="9" type="ORF">Dsi01nite_088390</name>
</gene>
<protein>
    <recommendedName>
        <fullName evidence="8">Cation/H+ exchanger transmembrane domain-containing protein</fullName>
    </recommendedName>
</protein>
<dbReference type="PANTHER" id="PTHR32468:SF0">
    <property type="entry name" value="K(+)_H(+) ANTIPORTER 1"/>
    <property type="match status" value="1"/>
</dbReference>
<keyword evidence="2" id="KW-0813">Transport</keyword>
<feature type="transmembrane region" description="Helical" evidence="7">
    <location>
        <begin position="327"/>
        <end position="355"/>
    </location>
</feature>
<feature type="transmembrane region" description="Helical" evidence="7">
    <location>
        <begin position="392"/>
        <end position="410"/>
    </location>
</feature>
<feature type="transmembrane region" description="Helical" evidence="7">
    <location>
        <begin position="184"/>
        <end position="209"/>
    </location>
</feature>
<keyword evidence="10" id="KW-1185">Reference proteome</keyword>
<feature type="transmembrane region" description="Helical" evidence="7">
    <location>
        <begin position="12"/>
        <end position="35"/>
    </location>
</feature>
<evidence type="ECO:0000313" key="9">
    <source>
        <dbReference type="EMBL" id="GIG50798.1"/>
    </source>
</evidence>
<comment type="caution">
    <text evidence="9">The sequence shown here is derived from an EMBL/GenBank/DDBJ whole genome shotgun (WGS) entry which is preliminary data.</text>
</comment>
<dbReference type="RefSeq" id="WP_203852433.1">
    <property type="nucleotide sequence ID" value="NZ_BAAAVW010000014.1"/>
</dbReference>
<sequence>MGSVLASSPMPPAAAATLLVFLTQVAVLLLAAILLGRLATRLGMAAIVGELFAGVVLGPSVLGHLSPPVAGWLFPHQAGQFNMLDAVGQVGMLLLVGVAGMCLDVGLLRRQGPRAGVVSLTSLVIPLGLGIACGLLLPAVIMPAGGDRVVFAGFIGVALCVSAIPVIAKILTDLRILHRDLGQLILIAAGVDDAVGWLLLAVVTTMATVGVSTGAVTLSVATLVGILLFTALVLRPVLRVVLRVTDQGAVVGVVAVLILLAAAGTQALKMEAVLGAFLCGIAISSTRLVEPARLASLRTVVLGVFAPVFFATAGLRMDLTLLGNPVVALSAIVVLAVAVAGKFGGAYAGASMIGLDRWHALSLGAGLNARGIVQIVVASVGLRVGVVDTTGYTIIVLVALATSVMAPPMLRYTLGRVATTQDEHDREVRLGLDRDDSPASVPVGSAA</sequence>
<dbReference type="PANTHER" id="PTHR32468">
    <property type="entry name" value="CATION/H + ANTIPORTER"/>
    <property type="match status" value="1"/>
</dbReference>
<evidence type="ECO:0000256" key="5">
    <source>
        <dbReference type="ARBA" id="ARBA00023065"/>
    </source>
</evidence>
<evidence type="ECO:0000256" key="1">
    <source>
        <dbReference type="ARBA" id="ARBA00004141"/>
    </source>
</evidence>
<dbReference type="InterPro" id="IPR050794">
    <property type="entry name" value="CPA2_transporter"/>
</dbReference>
<feature type="transmembrane region" description="Helical" evidence="7">
    <location>
        <begin position="86"/>
        <end position="108"/>
    </location>
</feature>
<dbReference type="EMBL" id="BONQ01000139">
    <property type="protein sequence ID" value="GIG50798.1"/>
    <property type="molecule type" value="Genomic_DNA"/>
</dbReference>
<evidence type="ECO:0000256" key="6">
    <source>
        <dbReference type="ARBA" id="ARBA00023136"/>
    </source>
</evidence>
<dbReference type="InterPro" id="IPR006153">
    <property type="entry name" value="Cation/H_exchanger_TM"/>
</dbReference>
<feature type="transmembrane region" description="Helical" evidence="7">
    <location>
        <begin position="272"/>
        <end position="289"/>
    </location>
</feature>
<evidence type="ECO:0000256" key="3">
    <source>
        <dbReference type="ARBA" id="ARBA00022692"/>
    </source>
</evidence>
<accession>A0A919PY62</accession>
<evidence type="ECO:0000256" key="2">
    <source>
        <dbReference type="ARBA" id="ARBA00022448"/>
    </source>
</evidence>
<dbReference type="Proteomes" id="UP000660611">
    <property type="component" value="Unassembled WGS sequence"/>
</dbReference>
<reference evidence="9" key="1">
    <citation type="submission" date="2021-01" db="EMBL/GenBank/DDBJ databases">
        <title>Whole genome shotgun sequence of Dactylosporangium siamense NBRC 106093.</title>
        <authorList>
            <person name="Komaki H."/>
            <person name="Tamura T."/>
        </authorList>
    </citation>
    <scope>NUCLEOTIDE SEQUENCE</scope>
    <source>
        <strain evidence="9">NBRC 106093</strain>
    </source>
</reference>
<keyword evidence="4 7" id="KW-1133">Transmembrane helix</keyword>
<dbReference type="GO" id="GO:0015297">
    <property type="term" value="F:antiporter activity"/>
    <property type="evidence" value="ECO:0007669"/>
    <property type="project" value="InterPro"/>
</dbReference>
<dbReference type="GO" id="GO:1902600">
    <property type="term" value="P:proton transmembrane transport"/>
    <property type="evidence" value="ECO:0007669"/>
    <property type="project" value="InterPro"/>
</dbReference>
<evidence type="ECO:0000256" key="4">
    <source>
        <dbReference type="ARBA" id="ARBA00022989"/>
    </source>
</evidence>
<evidence type="ECO:0000313" key="10">
    <source>
        <dbReference type="Proteomes" id="UP000660611"/>
    </source>
</evidence>
<keyword evidence="3 7" id="KW-0812">Transmembrane</keyword>
<dbReference type="InterPro" id="IPR038770">
    <property type="entry name" value="Na+/solute_symporter_sf"/>
</dbReference>
<dbReference type="Gene3D" id="1.20.1530.20">
    <property type="match status" value="1"/>
</dbReference>
<organism evidence="9 10">
    <name type="scientific">Dactylosporangium siamense</name>
    <dbReference type="NCBI Taxonomy" id="685454"/>
    <lineage>
        <taxon>Bacteria</taxon>
        <taxon>Bacillati</taxon>
        <taxon>Actinomycetota</taxon>
        <taxon>Actinomycetes</taxon>
        <taxon>Micromonosporales</taxon>
        <taxon>Micromonosporaceae</taxon>
        <taxon>Dactylosporangium</taxon>
    </lineage>
</organism>
<proteinExistence type="predicted"/>
<dbReference type="GO" id="GO:0016020">
    <property type="term" value="C:membrane"/>
    <property type="evidence" value="ECO:0007669"/>
    <property type="project" value="UniProtKB-SubCell"/>
</dbReference>
<feature type="transmembrane region" description="Helical" evidence="7">
    <location>
        <begin position="249"/>
        <end position="266"/>
    </location>
</feature>